<dbReference type="EMBL" id="JASBAN010000001">
    <property type="protein sequence ID" value="MDI2112767.1"/>
    <property type="molecule type" value="Genomic_DNA"/>
</dbReference>
<sequence>MSIDIYSKLILRSKDDFKGKWTINEQIKLIQNIFGLNNNIPV</sequence>
<keyword evidence="2" id="KW-1185">Reference proteome</keyword>
<reference evidence="1" key="1">
    <citation type="submission" date="2023-05" db="EMBL/GenBank/DDBJ databases">
        <title>Whole genome sequence of Commensalibacter sp.</title>
        <authorList>
            <person name="Charoenyingcharoen P."/>
            <person name="Yukphan P."/>
        </authorList>
    </citation>
    <scope>NUCLEOTIDE SEQUENCE</scope>
    <source>
        <strain evidence="1">TBRC 10068</strain>
    </source>
</reference>
<comment type="caution">
    <text evidence="1">The sequence shown here is derived from an EMBL/GenBank/DDBJ whole genome shotgun (WGS) entry which is preliminary data.</text>
</comment>
<evidence type="ECO:0000313" key="2">
    <source>
        <dbReference type="Proteomes" id="UP001431775"/>
    </source>
</evidence>
<organism evidence="1 2">
    <name type="scientific">Commensalibacter nepenthis</name>
    <dbReference type="NCBI Taxonomy" id="3043872"/>
    <lineage>
        <taxon>Bacteria</taxon>
        <taxon>Pseudomonadati</taxon>
        <taxon>Pseudomonadota</taxon>
        <taxon>Alphaproteobacteria</taxon>
        <taxon>Acetobacterales</taxon>
        <taxon>Acetobacteraceae</taxon>
    </lineage>
</organism>
<evidence type="ECO:0000313" key="1">
    <source>
        <dbReference type="EMBL" id="MDI2112767.1"/>
    </source>
</evidence>
<proteinExistence type="predicted"/>
<protein>
    <submittedName>
        <fullName evidence="1">Uncharacterized protein</fullName>
    </submittedName>
</protein>
<gene>
    <name evidence="1" type="ORF">QJV33_05635</name>
</gene>
<name>A0ABT6Q7A4_9PROT</name>
<dbReference type="RefSeq" id="WP_281462398.1">
    <property type="nucleotide sequence ID" value="NZ_JASBAN010000001.1"/>
</dbReference>
<dbReference type="Proteomes" id="UP001431775">
    <property type="component" value="Unassembled WGS sequence"/>
</dbReference>
<accession>A0ABT6Q7A4</accession>